<gene>
    <name evidence="1" type="ordered locus">MCRO_0332</name>
</gene>
<keyword evidence="2" id="KW-1185">Reference proteome</keyword>
<dbReference type="EMBL" id="CP001991">
    <property type="protein sequence ID" value="ADE19522.1"/>
    <property type="molecule type" value="Genomic_DNA"/>
</dbReference>
<evidence type="ECO:0000313" key="2">
    <source>
        <dbReference type="Proteomes" id="UP000001845"/>
    </source>
</evidence>
<dbReference type="HOGENOM" id="CLU_3236253_0_0_14"/>
<evidence type="ECO:0000313" key="1">
    <source>
        <dbReference type="EMBL" id="ADE19522.1"/>
    </source>
</evidence>
<reference key="2">
    <citation type="submission" date="2010-03" db="EMBL/GenBank/DDBJ databases">
        <authorList>
            <person name="Ma Z."/>
            <person name="Wang X."/>
            <person name="Liu H."/>
        </authorList>
    </citation>
    <scope>NUCLEOTIDE SEQUENCE</scope>
    <source>
        <strain>MP145</strain>
    </source>
</reference>
<dbReference type="AlphaFoldDB" id="D5E5D2"/>
<accession>D5E5D2</accession>
<proteinExistence type="predicted"/>
<protein>
    <submittedName>
        <fullName evidence="1">Uncharacterized protein</fullName>
    </submittedName>
</protein>
<sequence length="43" mass="5188">MKKATFLIMMKLMKFHLMILKNIQLQLMMISLMTLNNTIIKFK</sequence>
<reference evidence="1 2" key="3">
    <citation type="journal article" date="2011" name="J. Bacteriol.">
        <title>Genome sequences of Mycoplasma alligatoris A21JP2T and Mycoplasma crocodyli MP145T.</title>
        <authorList>
            <person name="Brown D.R."/>
            <person name="Farmerie W.G."/>
            <person name="May M."/>
            <person name="Benders G.A."/>
            <person name="Durkin A.S."/>
            <person name="Hlavinka K."/>
            <person name="Hostetler J."/>
            <person name="Jackson J."/>
            <person name="Johnson J."/>
            <person name="Miller R.H."/>
            <person name="Paralanov V."/>
            <person name="Radune D."/>
            <person name="Szczypinski B."/>
            <person name="Glass J.I."/>
        </authorList>
    </citation>
    <scope>NUCLEOTIDE SEQUENCE [LARGE SCALE GENOMIC DNA]</scope>
    <source>
        <strain evidence="2">ATCC 51981 / MP145</strain>
    </source>
</reference>
<organism evidence="1 2">
    <name type="scientific">Mycoplasma crocodyli (strain ATCC 51981 / MP145)</name>
    <dbReference type="NCBI Taxonomy" id="512564"/>
    <lineage>
        <taxon>Bacteria</taxon>
        <taxon>Bacillati</taxon>
        <taxon>Mycoplasmatota</taxon>
        <taxon>Mollicutes</taxon>
        <taxon>Mycoplasmataceae</taxon>
        <taxon>Mycoplasma</taxon>
    </lineage>
</organism>
<reference evidence="2" key="1">
    <citation type="submission" date="2010-03" db="EMBL/GenBank/DDBJ databases">
        <title>The complete genome of Mycoplasma crocodyli MP145.</title>
        <authorList>
            <person name="Glass J.I."/>
            <person name="Durkin A.S."/>
            <person name="Hostetler J."/>
            <person name="Jackson J."/>
            <person name="Johnson J."/>
            <person name="May M.A."/>
            <person name="Paralanov V."/>
            <person name="Radune D."/>
            <person name="Szczypinski B."/>
            <person name="Brown D.R."/>
        </authorList>
    </citation>
    <scope>NUCLEOTIDE SEQUENCE [LARGE SCALE GENOMIC DNA]</scope>
    <source>
        <strain evidence="2">ATCC 51981 / MP145</strain>
    </source>
</reference>
<dbReference type="Proteomes" id="UP000001845">
    <property type="component" value="Chromosome"/>
</dbReference>
<dbReference type="KEGG" id="mcd:MCRO_0332"/>
<name>D5E5D2_MYCCM</name>